<accession>A0A4Y2CPQ1</accession>
<evidence type="ECO:0000313" key="1">
    <source>
        <dbReference type="EMBL" id="GBM06380.1"/>
    </source>
</evidence>
<reference evidence="1 2" key="1">
    <citation type="journal article" date="2019" name="Sci. Rep.">
        <title>Orb-weaving spider Araneus ventricosus genome elucidates the spidroin gene catalogue.</title>
        <authorList>
            <person name="Kono N."/>
            <person name="Nakamura H."/>
            <person name="Ohtoshi R."/>
            <person name="Moran D.A.P."/>
            <person name="Shinohara A."/>
            <person name="Yoshida Y."/>
            <person name="Fujiwara M."/>
            <person name="Mori M."/>
            <person name="Tomita M."/>
            <person name="Arakawa K."/>
        </authorList>
    </citation>
    <scope>NUCLEOTIDE SEQUENCE [LARGE SCALE GENOMIC DNA]</scope>
</reference>
<gene>
    <name evidence="1" type="ORF">AVEN_266340_1</name>
</gene>
<keyword evidence="2" id="KW-1185">Reference proteome</keyword>
<evidence type="ECO:0000313" key="2">
    <source>
        <dbReference type="Proteomes" id="UP000499080"/>
    </source>
</evidence>
<dbReference type="AlphaFoldDB" id="A0A4Y2CPQ1"/>
<comment type="caution">
    <text evidence="1">The sequence shown here is derived from an EMBL/GenBank/DDBJ whole genome shotgun (WGS) entry which is preliminary data.</text>
</comment>
<dbReference type="Proteomes" id="UP000499080">
    <property type="component" value="Unassembled WGS sequence"/>
</dbReference>
<sequence>MGVTWGDIGTIRRMLQNLPSKFFKELEGLLGHMWPSVVLEKHYPIRELARALVVDGLAFCGLGDAQFFTYRQFNSNFARGDPMILPYELIHSRNRGTVGHNVCLPRAWQVLDVYASRLIRLTPPEYGSPCEALLSVHLFHPQINL</sequence>
<organism evidence="1 2">
    <name type="scientific">Araneus ventricosus</name>
    <name type="common">Orbweaver spider</name>
    <name type="synonym">Epeira ventricosa</name>
    <dbReference type="NCBI Taxonomy" id="182803"/>
    <lineage>
        <taxon>Eukaryota</taxon>
        <taxon>Metazoa</taxon>
        <taxon>Ecdysozoa</taxon>
        <taxon>Arthropoda</taxon>
        <taxon>Chelicerata</taxon>
        <taxon>Arachnida</taxon>
        <taxon>Araneae</taxon>
        <taxon>Araneomorphae</taxon>
        <taxon>Entelegynae</taxon>
        <taxon>Araneoidea</taxon>
        <taxon>Araneidae</taxon>
        <taxon>Araneus</taxon>
    </lineage>
</organism>
<protein>
    <submittedName>
        <fullName evidence="1">Uncharacterized protein</fullName>
    </submittedName>
</protein>
<proteinExistence type="predicted"/>
<name>A0A4Y2CPQ1_ARAVE</name>
<dbReference type="EMBL" id="BGPR01000228">
    <property type="protein sequence ID" value="GBM06380.1"/>
    <property type="molecule type" value="Genomic_DNA"/>
</dbReference>